<feature type="domain" description="Protein kinase" evidence="1">
    <location>
        <begin position="230"/>
        <end position="567"/>
    </location>
</feature>
<dbReference type="PROSITE" id="PS50011">
    <property type="entry name" value="PROTEIN_KINASE_DOM"/>
    <property type="match status" value="1"/>
</dbReference>
<gene>
    <name evidence="2" type="ORF">Daus18300_008536</name>
</gene>
<reference evidence="2 3" key="1">
    <citation type="journal article" date="2024" name="IMA Fungus">
        <title>IMA Genome - F19 : A genome assembly and annotation guide to empower mycologists, including annotated draft genome sequences of Ceratocystis pirilliformis, Diaporthe australafricana, Fusarium ophioides, Paecilomyces lecythidis, and Sporothrix stenoceras.</title>
        <authorList>
            <person name="Aylward J."/>
            <person name="Wilson A.M."/>
            <person name="Visagie C.M."/>
            <person name="Spraker J."/>
            <person name="Barnes I."/>
            <person name="Buitendag C."/>
            <person name="Ceriani C."/>
            <person name="Del Mar Angel L."/>
            <person name="du Plessis D."/>
            <person name="Fuchs T."/>
            <person name="Gasser K."/>
            <person name="Kramer D."/>
            <person name="Li W."/>
            <person name="Munsamy K."/>
            <person name="Piso A."/>
            <person name="Price J.L."/>
            <person name="Sonnekus B."/>
            <person name="Thomas C."/>
            <person name="van der Nest A."/>
            <person name="van Dijk A."/>
            <person name="van Heerden A."/>
            <person name="van Vuuren N."/>
            <person name="Yilmaz N."/>
            <person name="Duong T.A."/>
            <person name="van der Merwe N.A."/>
            <person name="Wingfield M.J."/>
            <person name="Wingfield B.D."/>
        </authorList>
    </citation>
    <scope>NUCLEOTIDE SEQUENCE [LARGE SCALE GENOMIC DNA]</scope>
    <source>
        <strain evidence="2 3">CMW 18300</strain>
    </source>
</reference>
<comment type="caution">
    <text evidence="2">The sequence shown here is derived from an EMBL/GenBank/DDBJ whole genome shotgun (WGS) entry which is preliminary data.</text>
</comment>
<organism evidence="2 3">
    <name type="scientific">Diaporthe australafricana</name>
    <dbReference type="NCBI Taxonomy" id="127596"/>
    <lineage>
        <taxon>Eukaryota</taxon>
        <taxon>Fungi</taxon>
        <taxon>Dikarya</taxon>
        <taxon>Ascomycota</taxon>
        <taxon>Pezizomycotina</taxon>
        <taxon>Sordariomycetes</taxon>
        <taxon>Sordariomycetidae</taxon>
        <taxon>Diaporthales</taxon>
        <taxon>Diaporthaceae</taxon>
        <taxon>Diaporthe</taxon>
    </lineage>
</organism>
<dbReference type="EMBL" id="JAWRVE010000080">
    <property type="protein sequence ID" value="KAL1862576.1"/>
    <property type="molecule type" value="Genomic_DNA"/>
</dbReference>
<dbReference type="PANTHER" id="PTHR37542:SF1">
    <property type="entry name" value="PRION-INHIBITION AND PROPAGATION HELO DOMAIN-CONTAINING PROTEIN"/>
    <property type="match status" value="1"/>
</dbReference>
<sequence length="567" mass="63825">MDAASLSFELFATCVKVYKLLLQASDMPRTFRYLHVRLRMERDKLVDWGVLVDLSEDERTLRSGLHLNRHTVNDALHEIKSALLELTKVVTKHHIELEPTNDKGEEKVGQENVDVTSSSTGARLQKKAEAFIENTRRFPRRLRWALSDSKTFETALSKLTALNESMSYLFERHQRERHLQLQELSFMGILQANNKLEDLIALMGSLGESEHERNSRQLTRFKALHLAVETSQTGKLGISSPGDALLVSSKLSLKEEGHEGEHGELPARSAGKYEQTPVWIEWKYYEPIDESDSPPDYVSDRLSKLARLLRDENKPKECRVPPCLGYIHDEDSYRYGFVFSNLANPTANGLPSSLYDLLLLTSKPSLTLRLAAARQLATSVWYLHAANWLHKGLRSENISFMTTSDPIHPSAADIFLTGFEYARPADPSELTEAPSDNRLHDLYRHPSTQFDIPRDGRRGFQKVYDIYSLGVVLYEIGMWRPVHAILGVRLEEGIRSAAVKSARDTLVAAENLRAIEAEAGAIFATVVHSCLKGDFVSNGEDTQGNVDAELQIGFGDAVVRELNSITI</sequence>
<dbReference type="Gene3D" id="1.10.510.10">
    <property type="entry name" value="Transferase(Phosphotransferase) domain 1"/>
    <property type="match status" value="1"/>
</dbReference>
<keyword evidence="3" id="KW-1185">Reference proteome</keyword>
<dbReference type="PANTHER" id="PTHR37542">
    <property type="entry name" value="HELO DOMAIN-CONTAINING PROTEIN-RELATED"/>
    <property type="match status" value="1"/>
</dbReference>
<dbReference type="InterPro" id="IPR011009">
    <property type="entry name" value="Kinase-like_dom_sf"/>
</dbReference>
<evidence type="ECO:0000313" key="2">
    <source>
        <dbReference type="EMBL" id="KAL1862576.1"/>
    </source>
</evidence>
<evidence type="ECO:0000259" key="1">
    <source>
        <dbReference type="PROSITE" id="PS50011"/>
    </source>
</evidence>
<dbReference type="InterPro" id="IPR029498">
    <property type="entry name" value="HeLo_dom"/>
</dbReference>
<accession>A0ABR3WIC0</accession>
<dbReference type="InterPro" id="IPR038305">
    <property type="entry name" value="HeLo_sf"/>
</dbReference>
<dbReference type="Pfam" id="PF14479">
    <property type="entry name" value="HeLo"/>
    <property type="match status" value="1"/>
</dbReference>
<dbReference type="Proteomes" id="UP001583177">
    <property type="component" value="Unassembled WGS sequence"/>
</dbReference>
<dbReference type="SUPFAM" id="SSF56112">
    <property type="entry name" value="Protein kinase-like (PK-like)"/>
    <property type="match status" value="1"/>
</dbReference>
<dbReference type="InterPro" id="IPR000719">
    <property type="entry name" value="Prot_kinase_dom"/>
</dbReference>
<protein>
    <recommendedName>
        <fullName evidence="1">Protein kinase domain-containing protein</fullName>
    </recommendedName>
</protein>
<name>A0ABR3WIC0_9PEZI</name>
<dbReference type="Gene3D" id="1.20.120.1020">
    <property type="entry name" value="Prion-inhibition and propagation, HeLo domain"/>
    <property type="match status" value="1"/>
</dbReference>
<evidence type="ECO:0000313" key="3">
    <source>
        <dbReference type="Proteomes" id="UP001583177"/>
    </source>
</evidence>
<proteinExistence type="predicted"/>